<dbReference type="AlphaFoldDB" id="H8YZW3"/>
<protein>
    <submittedName>
        <fullName evidence="1">Uncharacterized protein</fullName>
    </submittedName>
</protein>
<dbReference type="eggNOG" id="COG0451">
    <property type="taxonomic scope" value="Bacteria"/>
</dbReference>
<dbReference type="OrthoDB" id="1746166at2"/>
<reference evidence="1 2" key="2">
    <citation type="submission" date="2011-11" db="EMBL/GenBank/DDBJ databases">
        <authorList>
            <consortium name="US DOE Joint Genome Institute"/>
            <person name="Lucas S."/>
            <person name="Han J."/>
            <person name="Lapidus A."/>
            <person name="Cheng J.-F."/>
            <person name="Goodwin L."/>
            <person name="Pitluck S."/>
            <person name="Peters L."/>
            <person name="Ovchinnikova G."/>
            <person name="Zhang X."/>
            <person name="Detter J.C."/>
            <person name="Han C."/>
            <person name="Tapia R."/>
            <person name="Land M."/>
            <person name="Hauser L."/>
            <person name="Kyrpides N."/>
            <person name="Ivanova N."/>
            <person name="Pagani I."/>
            <person name="Vogl K."/>
            <person name="Liu Z."/>
            <person name="Overmann J."/>
            <person name="Frigaard N.-U."/>
            <person name="Bryant D."/>
            <person name="Woyke T."/>
        </authorList>
    </citation>
    <scope>NUCLEOTIDE SEQUENCE [LARGE SCALE GENOMIC DNA]</scope>
    <source>
        <strain evidence="1 2">970</strain>
    </source>
</reference>
<evidence type="ECO:0000313" key="1">
    <source>
        <dbReference type="EMBL" id="EIC22240.1"/>
    </source>
</evidence>
<accession>H8YZW3</accession>
<reference evidence="2" key="1">
    <citation type="submission" date="2011-06" db="EMBL/GenBank/DDBJ databases">
        <authorList>
            <consortium name="US DOE Joint Genome Institute (JGI-PGF)"/>
            <person name="Lucas S."/>
            <person name="Han J."/>
            <person name="Lapidus A."/>
            <person name="Cheng J.-F."/>
            <person name="Goodwin L."/>
            <person name="Pitluck S."/>
            <person name="Peters L."/>
            <person name="Land M.L."/>
            <person name="Hauser L."/>
            <person name="Vogl K."/>
            <person name="Liu Z."/>
            <person name="Overmann J."/>
            <person name="Frigaard N.-U."/>
            <person name="Bryant D.A."/>
            <person name="Woyke T.J."/>
        </authorList>
    </citation>
    <scope>NUCLEOTIDE SEQUENCE [LARGE SCALE GENOMIC DNA]</scope>
    <source>
        <strain evidence="2">970</strain>
    </source>
</reference>
<proteinExistence type="predicted"/>
<evidence type="ECO:0000313" key="2">
    <source>
        <dbReference type="Proteomes" id="UP000002964"/>
    </source>
</evidence>
<name>H8YZW3_9GAMM</name>
<sequence>MGFRTDSTDRSYPQPGLRERDFRRTCANGFGDPFNSYAYSAAWHANHLYIGTGRANLCLLKFAMPYVRIDTWPIECPHQNYTPEFEQGAARGEIWRYSPEIDHWDRCYRSPMVRDPTDACLYSRDLGYRGMVSFKGDSDSERALYVASWARSRGKGPEILRCQNGLDFETLPNPRFSSKNEDLVVTAIRTMVPFKGRLFTAPTGASKGHVNTAWNSLIFETRDPASGYWRSVNDPGFGTPPEVFVVFDMAVHQGWLYAGTGGINGFQLWRTQAEGEPPYHWEQVLTGGAGRGALNQGTASLISFGDHLFIGTGIQNGGYDHRFNIGPAPAEVLRVHENGDWDIVVGNARDGKEPISALGAGFNNFFCGYIWRFGVHENWLYAGTMDWTVILRYLDLTARPWRSARMLVSSGVEEFVAAQGGFELWRTCDGENWVAVTRTGFDNAFNYGCRNLVSTPHGLFVGTANPFAPKVAEQVHGEWQYRDNPAGGLEVLLGHRASGNPSRLAVSKVNL</sequence>
<keyword evidence="2" id="KW-1185">Reference proteome</keyword>
<dbReference type="HOGENOM" id="CLU_560060_0_0_6"/>
<dbReference type="EMBL" id="JH603169">
    <property type="protein sequence ID" value="EIC22240.1"/>
    <property type="molecule type" value="Genomic_DNA"/>
</dbReference>
<dbReference type="Proteomes" id="UP000002964">
    <property type="component" value="Unassembled WGS sequence"/>
</dbReference>
<dbReference type="STRING" id="631362.Thi970DRAFT_02493"/>
<organism evidence="1 2">
    <name type="scientific">Thiorhodovibrio frisius</name>
    <dbReference type="NCBI Taxonomy" id="631362"/>
    <lineage>
        <taxon>Bacteria</taxon>
        <taxon>Pseudomonadati</taxon>
        <taxon>Pseudomonadota</taxon>
        <taxon>Gammaproteobacteria</taxon>
        <taxon>Chromatiales</taxon>
        <taxon>Chromatiaceae</taxon>
        <taxon>Thiorhodovibrio</taxon>
    </lineage>
</organism>
<dbReference type="RefSeq" id="WP_009148904.1">
    <property type="nucleotide sequence ID" value="NZ_CP121471.1"/>
</dbReference>
<gene>
    <name evidence="1" type="ORF">Thi970DRAFT_02493</name>
</gene>